<dbReference type="Gene3D" id="2.60.120.10">
    <property type="entry name" value="Jelly Rolls"/>
    <property type="match status" value="1"/>
</dbReference>
<comment type="caution">
    <text evidence="5">The sequence shown here is derived from an EMBL/GenBank/DDBJ whole genome shotgun (WGS) entry which is preliminary data.</text>
</comment>
<dbReference type="PANTHER" id="PTHR43280:SF27">
    <property type="entry name" value="TRANSCRIPTIONAL REGULATOR MTLR"/>
    <property type="match status" value="1"/>
</dbReference>
<dbReference type="EMBL" id="WXYO01000008">
    <property type="protein sequence ID" value="NAS14129.1"/>
    <property type="molecule type" value="Genomic_DNA"/>
</dbReference>
<dbReference type="Pfam" id="PF12833">
    <property type="entry name" value="HTH_18"/>
    <property type="match status" value="1"/>
</dbReference>
<accession>A0A6L9EIX5</accession>
<dbReference type="Proteomes" id="UP000475249">
    <property type="component" value="Unassembled WGS sequence"/>
</dbReference>
<evidence type="ECO:0000313" key="6">
    <source>
        <dbReference type="Proteomes" id="UP000475249"/>
    </source>
</evidence>
<evidence type="ECO:0000256" key="1">
    <source>
        <dbReference type="ARBA" id="ARBA00023015"/>
    </source>
</evidence>
<dbReference type="SUPFAM" id="SSF46689">
    <property type="entry name" value="Homeodomain-like"/>
    <property type="match status" value="2"/>
</dbReference>
<dbReference type="SMART" id="SM00342">
    <property type="entry name" value="HTH_ARAC"/>
    <property type="match status" value="1"/>
</dbReference>
<feature type="domain" description="HTH araC/xylS-type" evidence="4">
    <location>
        <begin position="183"/>
        <end position="281"/>
    </location>
</feature>
<evidence type="ECO:0000256" key="2">
    <source>
        <dbReference type="ARBA" id="ARBA00023125"/>
    </source>
</evidence>
<name>A0A6L9EIX5_9FLAO</name>
<evidence type="ECO:0000256" key="3">
    <source>
        <dbReference type="ARBA" id="ARBA00023163"/>
    </source>
</evidence>
<organism evidence="5 6">
    <name type="scientific">Poritiphilus flavus</name>
    <dbReference type="NCBI Taxonomy" id="2697053"/>
    <lineage>
        <taxon>Bacteria</taxon>
        <taxon>Pseudomonadati</taxon>
        <taxon>Bacteroidota</taxon>
        <taxon>Flavobacteriia</taxon>
        <taxon>Flavobacteriales</taxon>
        <taxon>Flavobacteriaceae</taxon>
        <taxon>Poritiphilus</taxon>
    </lineage>
</organism>
<dbReference type="Pfam" id="PF02311">
    <property type="entry name" value="AraC_binding"/>
    <property type="match status" value="1"/>
</dbReference>
<dbReference type="Gene3D" id="1.10.10.60">
    <property type="entry name" value="Homeodomain-like"/>
    <property type="match status" value="2"/>
</dbReference>
<dbReference type="InterPro" id="IPR009057">
    <property type="entry name" value="Homeodomain-like_sf"/>
</dbReference>
<dbReference type="RefSeq" id="WP_161437155.1">
    <property type="nucleotide sequence ID" value="NZ_WXYO01000008.1"/>
</dbReference>
<evidence type="ECO:0000259" key="4">
    <source>
        <dbReference type="PROSITE" id="PS01124"/>
    </source>
</evidence>
<dbReference type="GO" id="GO:0043565">
    <property type="term" value="F:sequence-specific DNA binding"/>
    <property type="evidence" value="ECO:0007669"/>
    <property type="project" value="InterPro"/>
</dbReference>
<dbReference type="InterPro" id="IPR018060">
    <property type="entry name" value="HTH_AraC"/>
</dbReference>
<evidence type="ECO:0000313" key="5">
    <source>
        <dbReference type="EMBL" id="NAS14129.1"/>
    </source>
</evidence>
<protein>
    <submittedName>
        <fullName evidence="5">Helix-turn-helix domain-containing protein</fullName>
    </submittedName>
</protein>
<dbReference type="PROSITE" id="PS01124">
    <property type="entry name" value="HTH_ARAC_FAMILY_2"/>
    <property type="match status" value="1"/>
</dbReference>
<reference evidence="5 6" key="1">
    <citation type="submission" date="2020-01" db="EMBL/GenBank/DDBJ databases">
        <title>Bacteria diversity of Porities sp.</title>
        <authorList>
            <person name="Wang G."/>
        </authorList>
    </citation>
    <scope>NUCLEOTIDE SEQUENCE [LARGE SCALE GENOMIC DNA]</scope>
    <source>
        <strain evidence="5 6">R33</strain>
    </source>
</reference>
<dbReference type="GO" id="GO:0003700">
    <property type="term" value="F:DNA-binding transcription factor activity"/>
    <property type="evidence" value="ECO:0007669"/>
    <property type="project" value="InterPro"/>
</dbReference>
<sequence length="286" mass="33057">MKPIFESIDLASDTSLKIAWYDHKSSCDLMDWHIHPEYELVYIKNGSGTLSVDTETISYHNGALIFLGPNIPHADFGNRDFPDNLEVVIQFNEEFVQQKLMNFPEFRSFRNFLRLSNKVLLFDQDLKMELAEAFESFPSLNSTQKIIRFLQILEALADRDRYKTLLDRVTLIPCSPKEVGRLEAIFNYVNSSFEGEISTCTAAAHVGLTTNSFCRFFKKMTGKPFVQFLNEFRINKAVELLEDKDLTISEVMYRSGYSDASYFTKQFKRNKGSTPSYYQNSLKRLA</sequence>
<keyword evidence="2" id="KW-0238">DNA-binding</keyword>
<dbReference type="InterPro" id="IPR014710">
    <property type="entry name" value="RmlC-like_jellyroll"/>
</dbReference>
<dbReference type="InterPro" id="IPR037923">
    <property type="entry name" value="HTH-like"/>
</dbReference>
<proteinExistence type="predicted"/>
<gene>
    <name evidence="5" type="ORF">GTQ38_19115</name>
</gene>
<keyword evidence="6" id="KW-1185">Reference proteome</keyword>
<dbReference type="PRINTS" id="PR00032">
    <property type="entry name" value="HTHARAC"/>
</dbReference>
<keyword evidence="1" id="KW-0805">Transcription regulation</keyword>
<dbReference type="SUPFAM" id="SSF51215">
    <property type="entry name" value="Regulatory protein AraC"/>
    <property type="match status" value="1"/>
</dbReference>
<keyword evidence="3" id="KW-0804">Transcription</keyword>
<dbReference type="InterPro" id="IPR003313">
    <property type="entry name" value="AraC-bd"/>
</dbReference>
<dbReference type="InterPro" id="IPR020449">
    <property type="entry name" value="Tscrpt_reg_AraC-type_HTH"/>
</dbReference>
<dbReference type="AlphaFoldDB" id="A0A6L9EIX5"/>
<dbReference type="PANTHER" id="PTHR43280">
    <property type="entry name" value="ARAC-FAMILY TRANSCRIPTIONAL REGULATOR"/>
    <property type="match status" value="1"/>
</dbReference>